<dbReference type="AlphaFoldDB" id="A0A2G1VCV5"/>
<protein>
    <submittedName>
        <fullName evidence="2">Uncharacterized protein</fullName>
    </submittedName>
</protein>
<comment type="caution">
    <text evidence="2">The sequence shown here is derived from an EMBL/GenBank/DDBJ whole genome shotgun (WGS) entry which is preliminary data.</text>
</comment>
<dbReference type="Proteomes" id="UP000229044">
    <property type="component" value="Unassembled WGS sequence"/>
</dbReference>
<dbReference type="EMBL" id="NTFI01000005">
    <property type="protein sequence ID" value="PHQ24585.1"/>
    <property type="molecule type" value="Genomic_DNA"/>
</dbReference>
<feature type="signal peptide" evidence="1">
    <location>
        <begin position="1"/>
        <end position="20"/>
    </location>
</feature>
<dbReference type="RefSeq" id="WP_099619362.1">
    <property type="nucleotide sequence ID" value="NZ_KZ319341.1"/>
</dbReference>
<sequence length="243" mass="26918">MRFVILTCALLIWSLTYAHSSERLSVGVIDDTVGWIGVEEGQLTGDLSKPYNCVFDHSGLEIEASSVSLKRGLVELDLGRLDIMLPIARTSQRDEKADFAGPLYNAGFSIVSLRSLQLDGAFAETPGLRYGIVLGFVGKQFIPESAVRVEEVSDWSQLVDMLKLQRIDVAVMPSGMAKHFLEREQEVLSSWEVGVIPVSLYISKKWRGTEVKRALMLAVQRCKIEDAINTEIVDVDSHSPSSM</sequence>
<name>A0A2G1VCV5_9GAMM</name>
<dbReference type="OrthoDB" id="6364114at2"/>
<keyword evidence="3" id="KW-1185">Reference proteome</keyword>
<keyword evidence="1" id="KW-0732">Signal</keyword>
<accession>A0A2G1VCV5</accession>
<evidence type="ECO:0000313" key="2">
    <source>
        <dbReference type="EMBL" id="PHQ24585.1"/>
    </source>
</evidence>
<feature type="chain" id="PRO_5013787085" evidence="1">
    <location>
        <begin position="21"/>
        <end position="243"/>
    </location>
</feature>
<organism evidence="2 3">
    <name type="scientific">Marinobacter guineae</name>
    <dbReference type="NCBI Taxonomy" id="432303"/>
    <lineage>
        <taxon>Bacteria</taxon>
        <taxon>Pseudomonadati</taxon>
        <taxon>Pseudomonadota</taxon>
        <taxon>Gammaproteobacteria</taxon>
        <taxon>Pseudomonadales</taxon>
        <taxon>Marinobacteraceae</taxon>
        <taxon>Marinobacter</taxon>
    </lineage>
</organism>
<proteinExistence type="predicted"/>
<evidence type="ECO:0000313" key="3">
    <source>
        <dbReference type="Proteomes" id="UP000229044"/>
    </source>
</evidence>
<evidence type="ECO:0000256" key="1">
    <source>
        <dbReference type="SAM" id="SignalP"/>
    </source>
</evidence>
<dbReference type="SUPFAM" id="SSF53850">
    <property type="entry name" value="Periplasmic binding protein-like II"/>
    <property type="match status" value="1"/>
</dbReference>
<dbReference type="Gene3D" id="3.40.190.10">
    <property type="entry name" value="Periplasmic binding protein-like II"/>
    <property type="match status" value="2"/>
</dbReference>
<gene>
    <name evidence="2" type="ORF">CLH62_16985</name>
</gene>
<reference evidence="2 3" key="1">
    <citation type="submission" date="2017-09" db="EMBL/GenBank/DDBJ databases">
        <title>The draft genome sequences of Marinobacter guineae M3B.</title>
        <authorList>
            <person name="Cao J."/>
        </authorList>
    </citation>
    <scope>NUCLEOTIDE SEQUENCE [LARGE SCALE GENOMIC DNA]</scope>
    <source>
        <strain evidence="2 3">M3B</strain>
    </source>
</reference>